<sequence length="369" mass="38148">MPSIPLSVGVTGALLAAVLSAAPAQATPGPPGAPGALAAPATARPTTSATATPSATTRSTTAPVTTAPARAATARVTTAYELPGDRVYPEGIAVDPRTGAFYTGSFADGTIYRTAPGSRVAEVFLPAGADGRHTANGLRTDRAGRLWVADSTSGVSVYDLRSRELLARFTVPGSGARFVNDVAIGGDGSAYLTDSVRAAVYRVTPRQLAEARGGTATLTTYADLSEVLDPHPSGGYTLNGIVAGPAGRYLLLVDLAGGDLFRLDPASGAVRRVPLSGGDMRNADGLELRDGTLWVVHNVDNAVSRWRVAADAASARLERRLTDETLQLPTTLVRHRGRLYVVRSQFDKGGPLGPGIPTVPFTVAEVRGI</sequence>
<gene>
    <name evidence="3" type="ORF">ACIBP5_18995</name>
</gene>
<dbReference type="InterPro" id="IPR053224">
    <property type="entry name" value="Sensory_adhesion_molecule"/>
</dbReference>
<feature type="region of interest" description="Disordered" evidence="1">
    <location>
        <begin position="24"/>
        <end position="70"/>
    </location>
</feature>
<organism evidence="3 4">
    <name type="scientific">Nonomuraea indica</name>
    <dbReference type="NCBI Taxonomy" id="1581193"/>
    <lineage>
        <taxon>Bacteria</taxon>
        <taxon>Bacillati</taxon>
        <taxon>Actinomycetota</taxon>
        <taxon>Actinomycetes</taxon>
        <taxon>Streptosporangiales</taxon>
        <taxon>Streptosporangiaceae</taxon>
        <taxon>Nonomuraea</taxon>
    </lineage>
</organism>
<dbReference type="Proteomes" id="UP001612928">
    <property type="component" value="Unassembled WGS sequence"/>
</dbReference>
<dbReference type="PANTHER" id="PTHR31460">
    <property type="match status" value="1"/>
</dbReference>
<evidence type="ECO:0000313" key="3">
    <source>
        <dbReference type="EMBL" id="MFI7442053.1"/>
    </source>
</evidence>
<protein>
    <submittedName>
        <fullName evidence="3">SMP-30/gluconolactonase/LRE family protein</fullName>
    </submittedName>
</protein>
<evidence type="ECO:0000256" key="2">
    <source>
        <dbReference type="SAM" id="SignalP"/>
    </source>
</evidence>
<name>A0ABW8A5J1_9ACTN</name>
<reference evidence="3 4" key="1">
    <citation type="submission" date="2024-10" db="EMBL/GenBank/DDBJ databases">
        <title>The Natural Products Discovery Center: Release of the First 8490 Sequenced Strains for Exploring Actinobacteria Biosynthetic Diversity.</title>
        <authorList>
            <person name="Kalkreuter E."/>
            <person name="Kautsar S.A."/>
            <person name="Yang D."/>
            <person name="Bader C.D."/>
            <person name="Teijaro C.N."/>
            <person name="Fluegel L."/>
            <person name="Davis C.M."/>
            <person name="Simpson J.R."/>
            <person name="Lauterbach L."/>
            <person name="Steele A.D."/>
            <person name="Gui C."/>
            <person name="Meng S."/>
            <person name="Li G."/>
            <person name="Viehrig K."/>
            <person name="Ye F."/>
            <person name="Su P."/>
            <person name="Kiefer A.F."/>
            <person name="Nichols A."/>
            <person name="Cepeda A.J."/>
            <person name="Yan W."/>
            <person name="Fan B."/>
            <person name="Jiang Y."/>
            <person name="Adhikari A."/>
            <person name="Zheng C.-J."/>
            <person name="Schuster L."/>
            <person name="Cowan T.M."/>
            <person name="Smanski M.J."/>
            <person name="Chevrette M.G."/>
            <person name="De Carvalho L.P.S."/>
            <person name="Shen B."/>
        </authorList>
    </citation>
    <scope>NUCLEOTIDE SEQUENCE [LARGE SCALE GENOMIC DNA]</scope>
    <source>
        <strain evidence="3 4">NPDC049503</strain>
    </source>
</reference>
<feature type="chain" id="PRO_5045301814" evidence="2">
    <location>
        <begin position="27"/>
        <end position="369"/>
    </location>
</feature>
<feature type="signal peptide" evidence="2">
    <location>
        <begin position="1"/>
        <end position="26"/>
    </location>
</feature>
<dbReference type="EMBL" id="JBITMB010000004">
    <property type="protein sequence ID" value="MFI7442053.1"/>
    <property type="molecule type" value="Genomic_DNA"/>
</dbReference>
<comment type="caution">
    <text evidence="3">The sequence shown here is derived from an EMBL/GenBank/DDBJ whole genome shotgun (WGS) entry which is preliminary data.</text>
</comment>
<accession>A0ABW8A5J1</accession>
<dbReference type="Gene3D" id="2.120.10.30">
    <property type="entry name" value="TolB, C-terminal domain"/>
    <property type="match status" value="1"/>
</dbReference>
<feature type="compositionally biased region" description="Low complexity" evidence="1">
    <location>
        <begin position="34"/>
        <end position="70"/>
    </location>
</feature>
<dbReference type="RefSeq" id="WP_397022013.1">
    <property type="nucleotide sequence ID" value="NZ_JBITMB010000004.1"/>
</dbReference>
<dbReference type="SUPFAM" id="SSF63829">
    <property type="entry name" value="Calcium-dependent phosphotriesterase"/>
    <property type="match status" value="1"/>
</dbReference>
<evidence type="ECO:0000256" key="1">
    <source>
        <dbReference type="SAM" id="MobiDB-lite"/>
    </source>
</evidence>
<proteinExistence type="predicted"/>
<keyword evidence="4" id="KW-1185">Reference proteome</keyword>
<evidence type="ECO:0000313" key="4">
    <source>
        <dbReference type="Proteomes" id="UP001612928"/>
    </source>
</evidence>
<keyword evidence="2" id="KW-0732">Signal</keyword>
<dbReference type="PANTHER" id="PTHR31460:SF3">
    <property type="entry name" value="MESOCENTIN"/>
    <property type="match status" value="1"/>
</dbReference>
<dbReference type="InterPro" id="IPR011042">
    <property type="entry name" value="6-blade_b-propeller_TolB-like"/>
</dbReference>